<protein>
    <recommendedName>
        <fullName evidence="2">Protein ZIP4 homolog</fullName>
    </recommendedName>
</protein>
<dbReference type="PANTHER" id="PTHR40375">
    <property type="entry name" value="SPORULATION-SPECIFIC PROTEIN 22"/>
    <property type="match status" value="1"/>
</dbReference>
<dbReference type="Pfam" id="PF08631">
    <property type="entry name" value="SPO22"/>
    <property type="match status" value="1"/>
</dbReference>
<dbReference type="OrthoDB" id="65716at2759"/>
<sequence>MLKELSTDLLVKIKPNLSRTNHPGPDSSLVKDLFELSALAEKLVLLRPRPSSEWQTVADALDREGTYLWNESSAVRPGLDDQITAVVAALLIHMLQLASKAGTTLADVGKVEVAASVLGSAAKVRKSANFYRPRRPELRSCHSRLKYEECLRSIEDPQGAHQQSRAQATIVYYCSRMEAAWKEGNDSLADYMLQNITDDNERLALLPARDRELLAAKLLDIGRSLLAGKARNNAASSEDMKAQEAVKWMQKAFSIAEQLDDMVTAGSMELKRSILRNLSRAYVLSSAQDPENLSRAETSLNELLTSVDATDDQGNSEYQELRWGMVAVLKRREAGDPALLGAFTSIIDHMKFTEDNVVEILRDVKTLVQRQSLVADILQHCLQHILTRTDRAEPSFVEHFLSALIFHCSKDDNHGRAIQRLKTAFDLIHSAEFDLLKEHATACAMLLWQSGERRFGLKRYSEAADWFLAGTHRCFNNIAQASISKCYRKAALCHIQQHEYAKASNVIRRCPGNEAPTCYVMLLVAVKQGLEDEAIQAVRIMVQAPDFDRKMLLLATRLAHESDLKTLLLNVLQELLKFVQGSDGIDTSEEAITLIRCIIRLDLRLMAVPLADKQVTPLVDAVIEHFAIANALVSSAYSKKKAAAILKDVSWLWRTAYNCAIEGCSDWNDAERKTPILFDIVIELLEAYSETQAPLNEVGEDIYLCMAFASFAAISGRGDVKVPLTARTLSEYDMHAVFAMRKGLPEVDADQLRSLAQVIQAYEVRIRNVLDKAPFQDTNLSRVLSCLAAVYVFECEVTCHMKEWAQLPQIIERAVRADSSNVDALEAIADLLGIIHASLDRNALSVSKFSRWLRALSTVLLSRNTAPDRLKAIGYIEQAISVLEDNAGAADGSDEVYPVDERYWLIATSYNTGIECLHVSLLDEAKRWFEASTLICRYVPDGESKAATVAETYQHLLNRYTS</sequence>
<keyword evidence="1" id="KW-0469">Meiosis</keyword>
<dbReference type="GO" id="GO:0051321">
    <property type="term" value="P:meiotic cell cycle"/>
    <property type="evidence" value="ECO:0007669"/>
    <property type="project" value="UniProtKB-KW"/>
</dbReference>
<evidence type="ECO:0000256" key="1">
    <source>
        <dbReference type="ARBA" id="ARBA00023254"/>
    </source>
</evidence>
<dbReference type="STRING" id="205917.A0A4Y9YJ54"/>
<dbReference type="InterPro" id="IPR013940">
    <property type="entry name" value="Spo22/ZIP4/TEX11"/>
</dbReference>
<evidence type="ECO:0000313" key="3">
    <source>
        <dbReference type="EMBL" id="TFY60989.1"/>
    </source>
</evidence>
<organism evidence="3 4">
    <name type="scientific">Dentipellis fragilis</name>
    <dbReference type="NCBI Taxonomy" id="205917"/>
    <lineage>
        <taxon>Eukaryota</taxon>
        <taxon>Fungi</taxon>
        <taxon>Dikarya</taxon>
        <taxon>Basidiomycota</taxon>
        <taxon>Agaricomycotina</taxon>
        <taxon>Agaricomycetes</taxon>
        <taxon>Russulales</taxon>
        <taxon>Hericiaceae</taxon>
        <taxon>Dentipellis</taxon>
    </lineage>
</organism>
<accession>A0A4Y9YJ54</accession>
<dbReference type="PANTHER" id="PTHR40375:SF2">
    <property type="entry name" value="SPORULATION-SPECIFIC PROTEIN 22"/>
    <property type="match status" value="1"/>
</dbReference>
<dbReference type="EMBL" id="SEOQ01000533">
    <property type="protein sequence ID" value="TFY60989.1"/>
    <property type="molecule type" value="Genomic_DNA"/>
</dbReference>
<dbReference type="AlphaFoldDB" id="A0A4Y9YJ54"/>
<evidence type="ECO:0000256" key="2">
    <source>
        <dbReference type="ARBA" id="ARBA00031845"/>
    </source>
</evidence>
<comment type="caution">
    <text evidence="3">The sequence shown here is derived from an EMBL/GenBank/DDBJ whole genome shotgun (WGS) entry which is preliminary data.</text>
</comment>
<dbReference type="SUPFAM" id="SSF48452">
    <property type="entry name" value="TPR-like"/>
    <property type="match status" value="1"/>
</dbReference>
<gene>
    <name evidence="3" type="ORF">EVG20_g7223</name>
</gene>
<dbReference type="GO" id="GO:0090173">
    <property type="term" value="P:regulation of synaptonemal complex assembly"/>
    <property type="evidence" value="ECO:0007669"/>
    <property type="project" value="InterPro"/>
</dbReference>
<evidence type="ECO:0000313" key="4">
    <source>
        <dbReference type="Proteomes" id="UP000298327"/>
    </source>
</evidence>
<dbReference type="InterPro" id="IPR039057">
    <property type="entry name" value="Spo22/ZIP4"/>
</dbReference>
<reference evidence="3 4" key="1">
    <citation type="submission" date="2019-02" db="EMBL/GenBank/DDBJ databases">
        <title>Genome sequencing of the rare red list fungi Dentipellis fragilis.</title>
        <authorList>
            <person name="Buettner E."/>
            <person name="Kellner H."/>
        </authorList>
    </citation>
    <scope>NUCLEOTIDE SEQUENCE [LARGE SCALE GENOMIC DNA]</scope>
    <source>
        <strain evidence="3 4">DSM 105465</strain>
    </source>
</reference>
<name>A0A4Y9YJ54_9AGAM</name>
<keyword evidence="4" id="KW-1185">Reference proteome</keyword>
<dbReference type="InterPro" id="IPR011990">
    <property type="entry name" value="TPR-like_helical_dom_sf"/>
</dbReference>
<dbReference type="Proteomes" id="UP000298327">
    <property type="component" value="Unassembled WGS sequence"/>
</dbReference>
<proteinExistence type="predicted"/>